<dbReference type="AlphaFoldDB" id="A0ABD5YDK9"/>
<comment type="caution">
    <text evidence="2">The sequence shown here is derived from an EMBL/GenBank/DDBJ whole genome shotgun (WGS) entry which is preliminary data.</text>
</comment>
<dbReference type="EMBL" id="JBHTAS010000001">
    <property type="protein sequence ID" value="MFC7142404.1"/>
    <property type="molecule type" value="Genomic_DNA"/>
</dbReference>
<feature type="domain" description="Cobalamin-independent methionine synthase MetE C-terminal/archaeal" evidence="1">
    <location>
        <begin position="40"/>
        <end position="295"/>
    </location>
</feature>
<proteinExistence type="predicted"/>
<dbReference type="GeneID" id="78822744"/>
<dbReference type="GO" id="GO:0032259">
    <property type="term" value="P:methylation"/>
    <property type="evidence" value="ECO:0007669"/>
    <property type="project" value="UniProtKB-KW"/>
</dbReference>
<keyword evidence="2" id="KW-0489">Methyltransferase</keyword>
<sequence length="337" mass="36406">MTDVVSTTPGLFPLPDWAKDELADLKGRQKGGLVTGDESPEITDAYERAREEIVGLQTDAGLDLPVEGQLRWDDMLTHPLSVADAVETRGIVRYFDNNNFYREPVVTDDLAATGDVARELEAAGGLTDDGLNAVLPGPYTLSQLATDEHYGDEADFLSALADFLAAEAEQFPDVETLFLLEPSLLESPPGDGADERASEAIDAVAQAADADVVAHTYWESHGGDGGIDEKVYAHLLDADIDAVGFDFVANHEDNAYVISEYGCTDDVALGIVDGQNTLVEDAEEIRERVEWTLDNTHGTDFETAYATINTPTFYLPSGKFEDKLAALGAVERTEVKA</sequence>
<dbReference type="GO" id="GO:0008168">
    <property type="term" value="F:methyltransferase activity"/>
    <property type="evidence" value="ECO:0007669"/>
    <property type="project" value="UniProtKB-KW"/>
</dbReference>
<keyword evidence="3" id="KW-1185">Reference proteome</keyword>
<dbReference type="Pfam" id="PF01717">
    <property type="entry name" value="Meth_synt_2"/>
    <property type="match status" value="1"/>
</dbReference>
<evidence type="ECO:0000313" key="3">
    <source>
        <dbReference type="Proteomes" id="UP001596432"/>
    </source>
</evidence>
<reference evidence="2 3" key="1">
    <citation type="journal article" date="2019" name="Int. J. Syst. Evol. Microbiol.">
        <title>The Global Catalogue of Microorganisms (GCM) 10K type strain sequencing project: providing services to taxonomists for standard genome sequencing and annotation.</title>
        <authorList>
            <consortium name="The Broad Institute Genomics Platform"/>
            <consortium name="The Broad Institute Genome Sequencing Center for Infectious Disease"/>
            <person name="Wu L."/>
            <person name="Ma J."/>
        </authorList>
    </citation>
    <scope>NUCLEOTIDE SEQUENCE [LARGE SCALE GENOMIC DNA]</scope>
    <source>
        <strain evidence="2 3">XZYJT29</strain>
    </source>
</reference>
<dbReference type="InterPro" id="IPR002629">
    <property type="entry name" value="Met_Synth_C/arc"/>
</dbReference>
<gene>
    <name evidence="2" type="ORF">ACFQMA_21520</name>
</gene>
<protein>
    <submittedName>
        <fullName evidence="2">5-methyltetrahydropteroyltriglutamate--homocysteine methyltransferase</fullName>
    </submittedName>
</protein>
<keyword evidence="2" id="KW-0808">Transferase</keyword>
<name>A0ABD5YDK9_9EURY</name>
<accession>A0ABD5YDK9</accession>
<dbReference type="InterPro" id="IPR038071">
    <property type="entry name" value="UROD/MetE-like_sf"/>
</dbReference>
<dbReference type="Proteomes" id="UP001596432">
    <property type="component" value="Unassembled WGS sequence"/>
</dbReference>
<organism evidence="2 3">
    <name type="scientific">Halosimplex aquaticum</name>
    <dbReference type="NCBI Taxonomy" id="3026162"/>
    <lineage>
        <taxon>Archaea</taxon>
        <taxon>Methanobacteriati</taxon>
        <taxon>Methanobacteriota</taxon>
        <taxon>Stenosarchaea group</taxon>
        <taxon>Halobacteria</taxon>
        <taxon>Halobacteriales</taxon>
        <taxon>Haloarculaceae</taxon>
        <taxon>Halosimplex</taxon>
    </lineage>
</organism>
<dbReference type="RefSeq" id="WP_274323471.1">
    <property type="nucleotide sequence ID" value="NZ_CP118158.1"/>
</dbReference>
<evidence type="ECO:0000313" key="2">
    <source>
        <dbReference type="EMBL" id="MFC7142404.1"/>
    </source>
</evidence>
<evidence type="ECO:0000259" key="1">
    <source>
        <dbReference type="Pfam" id="PF01717"/>
    </source>
</evidence>
<dbReference type="Gene3D" id="3.20.20.210">
    <property type="match status" value="1"/>
</dbReference>
<dbReference type="SUPFAM" id="SSF51726">
    <property type="entry name" value="UROD/MetE-like"/>
    <property type="match status" value="1"/>
</dbReference>